<evidence type="ECO:0000313" key="4">
    <source>
        <dbReference type="Proteomes" id="UP000241818"/>
    </source>
</evidence>
<reference evidence="3 4" key="1">
    <citation type="journal article" date="2018" name="New Phytol.">
        <title>Comparative genomics and transcriptomics depict ericoid mycorrhizal fungi as versatile saprotrophs and plant mutualists.</title>
        <authorList>
            <person name="Martino E."/>
            <person name="Morin E."/>
            <person name="Grelet G.A."/>
            <person name="Kuo A."/>
            <person name="Kohler A."/>
            <person name="Daghino S."/>
            <person name="Barry K.W."/>
            <person name="Cichocki N."/>
            <person name="Clum A."/>
            <person name="Dockter R.B."/>
            <person name="Hainaut M."/>
            <person name="Kuo R.C."/>
            <person name="LaButti K."/>
            <person name="Lindahl B.D."/>
            <person name="Lindquist E.A."/>
            <person name="Lipzen A."/>
            <person name="Khouja H.R."/>
            <person name="Magnuson J."/>
            <person name="Murat C."/>
            <person name="Ohm R.A."/>
            <person name="Singer S.W."/>
            <person name="Spatafora J.W."/>
            <person name="Wang M."/>
            <person name="Veneault-Fourrey C."/>
            <person name="Henrissat B."/>
            <person name="Grigoriev I.V."/>
            <person name="Martin F.M."/>
            <person name="Perotto S."/>
        </authorList>
    </citation>
    <scope>NUCLEOTIDE SEQUENCE [LARGE SCALE GENOMIC DNA]</scope>
    <source>
        <strain evidence="3 4">ATCC 22711</strain>
    </source>
</reference>
<feature type="region of interest" description="Disordered" evidence="1">
    <location>
        <begin position="137"/>
        <end position="158"/>
    </location>
</feature>
<dbReference type="PANTHER" id="PTHR40623">
    <property type="entry name" value="INTEGRAL MEMBRANE PROTEIN"/>
    <property type="match status" value="1"/>
</dbReference>
<dbReference type="InParanoid" id="A0A2T3B3H7"/>
<name>A0A2T3B3H7_AMORE</name>
<accession>A0A2T3B3H7</accession>
<dbReference type="Proteomes" id="UP000241818">
    <property type="component" value="Unassembled WGS sequence"/>
</dbReference>
<sequence length="412" mass="45854">MAVPFFNSWALWEKMTFVLAVMILAVFGVGYARLIWRNRFVRRQEQINEEKRIRLLELRRSGQSVESRKSQEVPFGVRAIQSGIQVDGIWISNNTLPIATIPKLGHLRGTSTNLATSSPTSARRSMDIALQDVRPLSTGGRPLVRQSAPLGLPRGSDHEPQEILGDHMSFKPRQSYHPRFNSHGEVPFNEGTLGRLEGKTSAKKVKYHRLSESYSTEQKCNSSSGAVANNERSSLSYLDTGMPKSIETRAGIQNQSMSRFAARSSSFQPLANLSKMPFLPQTSYTEYSSIPIESPESENSDPFEKVPTSHAESSVWPKAANAQTGQEFTVFSESQVPVSPQTQARPSFQPGELHANRVIRKVNSGFEVLPAGTFGVPPEFKAKGVEQEERQASDDKKRHSNRLQKKGQNPMA</sequence>
<dbReference type="EMBL" id="KZ679010">
    <property type="protein sequence ID" value="PSS20179.1"/>
    <property type="molecule type" value="Genomic_DNA"/>
</dbReference>
<feature type="compositionally biased region" description="Basic and acidic residues" evidence="1">
    <location>
        <begin position="380"/>
        <end position="397"/>
    </location>
</feature>
<dbReference type="OrthoDB" id="5426165at2759"/>
<dbReference type="RefSeq" id="XP_024721449.1">
    <property type="nucleotide sequence ID" value="XM_024863847.1"/>
</dbReference>
<organism evidence="3 4">
    <name type="scientific">Amorphotheca resinae ATCC 22711</name>
    <dbReference type="NCBI Taxonomy" id="857342"/>
    <lineage>
        <taxon>Eukaryota</taxon>
        <taxon>Fungi</taxon>
        <taxon>Dikarya</taxon>
        <taxon>Ascomycota</taxon>
        <taxon>Pezizomycotina</taxon>
        <taxon>Leotiomycetes</taxon>
        <taxon>Helotiales</taxon>
        <taxon>Amorphothecaceae</taxon>
        <taxon>Amorphotheca</taxon>
    </lineage>
</organism>
<keyword evidence="2" id="KW-1133">Transmembrane helix</keyword>
<evidence type="ECO:0000313" key="3">
    <source>
        <dbReference type="EMBL" id="PSS20179.1"/>
    </source>
</evidence>
<keyword evidence="4" id="KW-1185">Reference proteome</keyword>
<feature type="region of interest" description="Disordered" evidence="1">
    <location>
        <begin position="332"/>
        <end position="353"/>
    </location>
</feature>
<dbReference type="PANTHER" id="PTHR40623:SF2">
    <property type="entry name" value="INTEGRAL MEMBRANE PROTEIN"/>
    <property type="match status" value="1"/>
</dbReference>
<protein>
    <submittedName>
        <fullName evidence="3">Uncharacterized protein</fullName>
    </submittedName>
</protein>
<proteinExistence type="predicted"/>
<keyword evidence="2" id="KW-0812">Transmembrane</keyword>
<feature type="transmembrane region" description="Helical" evidence="2">
    <location>
        <begin position="15"/>
        <end position="36"/>
    </location>
</feature>
<feature type="compositionally biased region" description="Polar residues" evidence="1">
    <location>
        <begin position="332"/>
        <end position="346"/>
    </location>
</feature>
<feature type="region of interest" description="Disordered" evidence="1">
    <location>
        <begin position="287"/>
        <end position="317"/>
    </location>
</feature>
<gene>
    <name evidence="3" type="ORF">M430DRAFT_18349</name>
</gene>
<dbReference type="AlphaFoldDB" id="A0A2T3B3H7"/>
<dbReference type="STRING" id="857342.A0A2T3B3H7"/>
<evidence type="ECO:0000256" key="2">
    <source>
        <dbReference type="SAM" id="Phobius"/>
    </source>
</evidence>
<feature type="region of interest" description="Disordered" evidence="1">
    <location>
        <begin position="371"/>
        <end position="412"/>
    </location>
</feature>
<evidence type="ECO:0000256" key="1">
    <source>
        <dbReference type="SAM" id="MobiDB-lite"/>
    </source>
</evidence>
<dbReference type="GeneID" id="36571928"/>
<keyword evidence="2" id="KW-0472">Membrane</keyword>